<organism evidence="1 2">
    <name type="scientific">Sinorhizobium psoraleae</name>
    <dbReference type="NCBI Taxonomy" id="520838"/>
    <lineage>
        <taxon>Bacteria</taxon>
        <taxon>Pseudomonadati</taxon>
        <taxon>Pseudomonadota</taxon>
        <taxon>Alphaproteobacteria</taxon>
        <taxon>Hyphomicrobiales</taxon>
        <taxon>Rhizobiaceae</taxon>
        <taxon>Sinorhizobium/Ensifer group</taxon>
        <taxon>Sinorhizobium</taxon>
    </lineage>
</organism>
<gene>
    <name evidence="1" type="ORF">O3W52_25660</name>
</gene>
<comment type="caution">
    <text evidence="1">The sequence shown here is derived from an EMBL/GenBank/DDBJ whole genome shotgun (WGS) entry which is preliminary data.</text>
</comment>
<reference evidence="1" key="1">
    <citation type="submission" date="2022-10" db="EMBL/GenBank/DDBJ databases">
        <title>Whole genome sequencing of three plant growth promoting bacteria isolated from Vachellia tortilis subsp. raddiana in Morocco.</title>
        <authorList>
            <person name="Hnini M."/>
            <person name="Zouagui R."/>
            <person name="Zouagui H."/>
            <person name="Chemao Elfihri M.-W."/>
            <person name="Ibrahimi A."/>
            <person name="Sbabou L."/>
            <person name="Aurag J."/>
        </authorList>
    </citation>
    <scope>NUCLEOTIDE SEQUENCE</scope>
    <source>
        <strain evidence="1">LMR678</strain>
    </source>
</reference>
<sequence>MVERCGNGTGRLTLSEGREDLADNNRFLLLDTPATGPDVIIATL</sequence>
<accession>A0ABT4KPQ7</accession>
<evidence type="ECO:0000313" key="1">
    <source>
        <dbReference type="EMBL" id="MCZ4093271.1"/>
    </source>
</evidence>
<name>A0ABT4KPQ7_9HYPH</name>
<proteinExistence type="predicted"/>
<dbReference type="Proteomes" id="UP001079430">
    <property type="component" value="Unassembled WGS sequence"/>
</dbReference>
<dbReference type="RefSeq" id="WP_269285022.1">
    <property type="nucleotide sequence ID" value="NZ_JAPVOI010000005.1"/>
</dbReference>
<evidence type="ECO:0000313" key="2">
    <source>
        <dbReference type="Proteomes" id="UP001079430"/>
    </source>
</evidence>
<keyword evidence="2" id="KW-1185">Reference proteome</keyword>
<protein>
    <submittedName>
        <fullName evidence="1">Uncharacterized protein</fullName>
    </submittedName>
</protein>
<dbReference type="EMBL" id="JAPVOI010000005">
    <property type="protein sequence ID" value="MCZ4093271.1"/>
    <property type="molecule type" value="Genomic_DNA"/>
</dbReference>